<keyword evidence="7" id="KW-1185">Reference proteome</keyword>
<evidence type="ECO:0000256" key="4">
    <source>
        <dbReference type="ARBA" id="ARBA00023242"/>
    </source>
</evidence>
<dbReference type="PANTHER" id="PTHR12434">
    <property type="entry name" value="MEDIATOR OF RNA POLYMERASE II TRANSCRIPTION SUBUNIT 22"/>
    <property type="match status" value="1"/>
</dbReference>
<evidence type="ECO:0000256" key="3">
    <source>
        <dbReference type="ARBA" id="ARBA00023163"/>
    </source>
</evidence>
<comment type="subcellular location">
    <subcellularLocation>
        <location evidence="1">Nucleus</location>
    </subcellularLocation>
</comment>
<feature type="compositionally biased region" description="Low complexity" evidence="5">
    <location>
        <begin position="16"/>
        <end position="27"/>
    </location>
</feature>
<proteinExistence type="predicted"/>
<dbReference type="InterPro" id="IPR009332">
    <property type="entry name" value="Med22"/>
</dbReference>
<accession>A0A7N2R0E8</accession>
<dbReference type="GO" id="GO:0006357">
    <property type="term" value="P:regulation of transcription by RNA polymerase II"/>
    <property type="evidence" value="ECO:0007669"/>
    <property type="project" value="InterPro"/>
</dbReference>
<name>A0A7N2R0E8_QUELO</name>
<dbReference type="GO" id="GO:0003712">
    <property type="term" value="F:transcription coregulator activity"/>
    <property type="evidence" value="ECO:0007669"/>
    <property type="project" value="InterPro"/>
</dbReference>
<keyword evidence="4" id="KW-0539">Nucleus</keyword>
<evidence type="ECO:0000256" key="1">
    <source>
        <dbReference type="ARBA" id="ARBA00004123"/>
    </source>
</evidence>
<dbReference type="PANTHER" id="PTHR12434:SF6">
    <property type="entry name" value="MEDIATOR OF RNA POLYMERASE II TRANSCRIPTION SUBUNIT 22"/>
    <property type="match status" value="1"/>
</dbReference>
<evidence type="ECO:0000256" key="2">
    <source>
        <dbReference type="ARBA" id="ARBA00023015"/>
    </source>
</evidence>
<feature type="region of interest" description="Disordered" evidence="5">
    <location>
        <begin position="1"/>
        <end position="27"/>
    </location>
</feature>
<keyword evidence="3" id="KW-0804">Transcription</keyword>
<protein>
    <submittedName>
        <fullName evidence="6">Uncharacterized protein</fullName>
    </submittedName>
</protein>
<dbReference type="Pfam" id="PF06179">
    <property type="entry name" value="Med22"/>
    <property type="match status" value="1"/>
</dbReference>
<dbReference type="AlphaFoldDB" id="A0A7N2R0E8"/>
<dbReference type="Proteomes" id="UP000594261">
    <property type="component" value="Chromosome 2"/>
</dbReference>
<dbReference type="PROSITE" id="PS51257">
    <property type="entry name" value="PROKAR_LIPOPROTEIN"/>
    <property type="match status" value="1"/>
</dbReference>
<feature type="compositionally biased region" description="Gly residues" evidence="5">
    <location>
        <begin position="1"/>
        <end position="15"/>
    </location>
</feature>
<dbReference type="GO" id="GO:0016592">
    <property type="term" value="C:mediator complex"/>
    <property type="evidence" value="ECO:0007669"/>
    <property type="project" value="InterPro"/>
</dbReference>
<reference evidence="6" key="2">
    <citation type="submission" date="2021-01" db="UniProtKB">
        <authorList>
            <consortium name="EnsemblPlants"/>
        </authorList>
    </citation>
    <scope>IDENTIFICATION</scope>
</reference>
<dbReference type="EnsemblPlants" id="QL02p100061:mrna">
    <property type="protein sequence ID" value="QL02p100061:mrna"/>
    <property type="gene ID" value="QL02p100061"/>
</dbReference>
<dbReference type="FunCoup" id="A0A7N2R0E8">
    <property type="interactions" value="2877"/>
</dbReference>
<dbReference type="InParanoid" id="A0A7N2R0E8"/>
<sequence>MNKGGAGGVGGGGSGSSSCGSGPTAAATAAAAQKQKTLLQRVEADIGNIVDNFTHLVNVSRNENAENLARGTESGFENISKRELRKKVRKKEGKGRESNTMLVKARGALRRTGLLEPKHKAQSASAHLIEVKVNDLPVRNSQEAFMMEMRAARMVQTADSLLKLVSELKQTAIFSGFASLNDHVEQRTAEFNQQAEKTDHMLARIGEEAAASLKELELHYFSSADRASDTPQL</sequence>
<keyword evidence="2" id="KW-0805">Transcription regulation</keyword>
<reference evidence="7" key="1">
    <citation type="journal article" date="2016" name="G3 (Bethesda)">
        <title>First Draft Assembly and Annotation of the Genome of a California Endemic Oak Quercus lobata Nee (Fagaceae).</title>
        <authorList>
            <person name="Sork V.L."/>
            <person name="Fitz-Gibbon S.T."/>
            <person name="Puiu D."/>
            <person name="Crepeau M."/>
            <person name="Gugger P.F."/>
            <person name="Sherman R."/>
            <person name="Stevens K."/>
            <person name="Langley C.H."/>
            <person name="Pellegrini M."/>
            <person name="Salzberg S.L."/>
        </authorList>
    </citation>
    <scope>NUCLEOTIDE SEQUENCE [LARGE SCALE GENOMIC DNA]</scope>
    <source>
        <strain evidence="7">cv. SW786</strain>
    </source>
</reference>
<evidence type="ECO:0000313" key="7">
    <source>
        <dbReference type="Proteomes" id="UP000594261"/>
    </source>
</evidence>
<dbReference type="Gramene" id="QL02p100061:mrna">
    <property type="protein sequence ID" value="QL02p100061:mrna"/>
    <property type="gene ID" value="QL02p100061"/>
</dbReference>
<organism evidence="6 7">
    <name type="scientific">Quercus lobata</name>
    <name type="common">Valley oak</name>
    <dbReference type="NCBI Taxonomy" id="97700"/>
    <lineage>
        <taxon>Eukaryota</taxon>
        <taxon>Viridiplantae</taxon>
        <taxon>Streptophyta</taxon>
        <taxon>Embryophyta</taxon>
        <taxon>Tracheophyta</taxon>
        <taxon>Spermatophyta</taxon>
        <taxon>Magnoliopsida</taxon>
        <taxon>eudicotyledons</taxon>
        <taxon>Gunneridae</taxon>
        <taxon>Pentapetalae</taxon>
        <taxon>rosids</taxon>
        <taxon>fabids</taxon>
        <taxon>Fagales</taxon>
        <taxon>Fagaceae</taxon>
        <taxon>Quercus</taxon>
    </lineage>
</organism>
<evidence type="ECO:0000256" key="5">
    <source>
        <dbReference type="SAM" id="MobiDB-lite"/>
    </source>
</evidence>
<evidence type="ECO:0000313" key="6">
    <source>
        <dbReference type="EnsemblPlants" id="QL02p100061:mrna"/>
    </source>
</evidence>